<dbReference type="PANTHER" id="PTHR21666:SF270">
    <property type="entry name" value="MUREIN HYDROLASE ACTIVATOR ENVC"/>
    <property type="match status" value="1"/>
</dbReference>
<dbReference type="Pfam" id="PF01476">
    <property type="entry name" value="LysM"/>
    <property type="match status" value="2"/>
</dbReference>
<sequence length="354" mass="35834">MVISHGRLRAGMVLSGVVLLAACAQGPVDWDLRSGLNTGAAATNAASDRPQPDARGVISYPTYQVAVARQGDTVTSLAQRVGADAGEIARFNAIAPDTVLRGGEVLALPSGAAAQPAVATAPVSGLQTSAIEVTSLDPGSASAPTPTQAPTSTASSGAQPAQHRVQRGETAYSIARTYNISPRVLADWNGLDSNLSLREGQVLLIPVDGAQAPATPASASAATPAPATTPAAAAPAPSSSRLAMPASGSILRPYSKGKNEGIDIGAAAGSPVVAAESGTVAAITRDTDQVPIVVLRHDNNLLTVYAGIDNVTVERGASVSRGQQFATVRNASPAFLHFEVRNGFESVDPAPYLP</sequence>
<dbReference type="GO" id="GO:0004222">
    <property type="term" value="F:metalloendopeptidase activity"/>
    <property type="evidence" value="ECO:0007669"/>
    <property type="project" value="TreeGrafter"/>
</dbReference>
<dbReference type="CDD" id="cd12797">
    <property type="entry name" value="M23_peptidase"/>
    <property type="match status" value="1"/>
</dbReference>
<feature type="domain" description="LysM" evidence="2">
    <location>
        <begin position="64"/>
        <end position="108"/>
    </location>
</feature>
<accession>A0A8J8MSC5</accession>
<feature type="region of interest" description="Disordered" evidence="1">
    <location>
        <begin position="136"/>
        <end position="165"/>
    </location>
</feature>
<dbReference type="PROSITE" id="PS51782">
    <property type="entry name" value="LYSM"/>
    <property type="match status" value="2"/>
</dbReference>
<keyword evidence="4" id="KW-1185">Reference proteome</keyword>
<dbReference type="PANTHER" id="PTHR21666">
    <property type="entry name" value="PEPTIDASE-RELATED"/>
    <property type="match status" value="1"/>
</dbReference>
<dbReference type="CDD" id="cd00118">
    <property type="entry name" value="LysM"/>
    <property type="match status" value="1"/>
</dbReference>
<reference evidence="3" key="1">
    <citation type="submission" date="2020-01" db="EMBL/GenBank/DDBJ databases">
        <authorList>
            <person name="Yang Y."/>
            <person name="Kwon Y.M."/>
        </authorList>
    </citation>
    <scope>NUCLEOTIDE SEQUENCE</scope>
    <source>
        <strain evidence="3">PG104</strain>
    </source>
</reference>
<dbReference type="InterPro" id="IPR050570">
    <property type="entry name" value="Cell_wall_metabolism_enzyme"/>
</dbReference>
<dbReference type="EMBL" id="CP047289">
    <property type="protein sequence ID" value="QUS35496.1"/>
    <property type="molecule type" value="Genomic_DNA"/>
</dbReference>
<feature type="region of interest" description="Disordered" evidence="1">
    <location>
        <begin position="213"/>
        <end position="244"/>
    </location>
</feature>
<proteinExistence type="predicted"/>
<organism evidence="3 4">
    <name type="scientific">Falsirhodobacter algicola</name>
    <dbReference type="NCBI Taxonomy" id="2692330"/>
    <lineage>
        <taxon>Bacteria</taxon>
        <taxon>Pseudomonadati</taxon>
        <taxon>Pseudomonadota</taxon>
        <taxon>Alphaproteobacteria</taxon>
        <taxon>Rhodobacterales</taxon>
        <taxon>Paracoccaceae</taxon>
        <taxon>Falsirhodobacter</taxon>
    </lineage>
</organism>
<evidence type="ECO:0000259" key="2">
    <source>
        <dbReference type="PROSITE" id="PS51782"/>
    </source>
</evidence>
<dbReference type="Pfam" id="PF01551">
    <property type="entry name" value="Peptidase_M23"/>
    <property type="match status" value="1"/>
</dbReference>
<dbReference type="InterPro" id="IPR016047">
    <property type="entry name" value="M23ase_b-sheet_dom"/>
</dbReference>
<feature type="domain" description="LysM" evidence="2">
    <location>
        <begin position="161"/>
        <end position="205"/>
    </location>
</feature>
<dbReference type="InterPro" id="IPR018392">
    <property type="entry name" value="LysM"/>
</dbReference>
<gene>
    <name evidence="3" type="ORF">GR316_03955</name>
</gene>
<dbReference type="SUPFAM" id="SSF51261">
    <property type="entry name" value="Duplicated hybrid motif"/>
    <property type="match status" value="1"/>
</dbReference>
<feature type="compositionally biased region" description="Low complexity" evidence="1">
    <location>
        <begin position="138"/>
        <end position="162"/>
    </location>
</feature>
<dbReference type="InterPro" id="IPR036779">
    <property type="entry name" value="LysM_dom_sf"/>
</dbReference>
<dbReference type="AlphaFoldDB" id="A0A8J8MSC5"/>
<evidence type="ECO:0000256" key="1">
    <source>
        <dbReference type="SAM" id="MobiDB-lite"/>
    </source>
</evidence>
<dbReference type="InterPro" id="IPR011055">
    <property type="entry name" value="Dup_hybrid_motif"/>
</dbReference>
<evidence type="ECO:0000313" key="4">
    <source>
        <dbReference type="Proteomes" id="UP000679284"/>
    </source>
</evidence>
<dbReference type="RefSeq" id="WP_211784745.1">
    <property type="nucleotide sequence ID" value="NZ_CP047289.1"/>
</dbReference>
<dbReference type="SMART" id="SM00257">
    <property type="entry name" value="LysM"/>
    <property type="match status" value="2"/>
</dbReference>
<protein>
    <submittedName>
        <fullName evidence="3">Peptidoglycan DD-metalloendopeptidase family protein</fullName>
    </submittedName>
</protein>
<feature type="compositionally biased region" description="Low complexity" evidence="1">
    <location>
        <begin position="213"/>
        <end position="240"/>
    </location>
</feature>
<dbReference type="PROSITE" id="PS51257">
    <property type="entry name" value="PROKAR_LIPOPROTEIN"/>
    <property type="match status" value="1"/>
</dbReference>
<dbReference type="Gene3D" id="3.10.350.10">
    <property type="entry name" value="LysM domain"/>
    <property type="match status" value="2"/>
</dbReference>
<dbReference type="SUPFAM" id="SSF54106">
    <property type="entry name" value="LysM domain"/>
    <property type="match status" value="1"/>
</dbReference>
<name>A0A8J8MSC5_9RHOB</name>
<evidence type="ECO:0000313" key="3">
    <source>
        <dbReference type="EMBL" id="QUS35496.1"/>
    </source>
</evidence>
<dbReference type="Gene3D" id="2.70.70.10">
    <property type="entry name" value="Glucose Permease (Domain IIA)"/>
    <property type="match status" value="1"/>
</dbReference>
<dbReference type="KEGG" id="fap:GR316_03955"/>
<dbReference type="Proteomes" id="UP000679284">
    <property type="component" value="Chromosome"/>
</dbReference>